<accession>A0A1F7ICH3</accession>
<sequence>MIDQTAELSPTIKPLDTKSNTENLSGSPLVKRKNLFGKEFSFYDDGSVLVVDPTQQEYHFITQKGREKGKELRRSVEDIVKNDQRLNQMRMLGKGKGGFSKVFELDTPEGPIAVKATDKAGFFLKELMEEATRKAEYTDPLSELTGRRSRKKIVQKMALTDTMRFLRKLDEAGIRKPEFYGFSVRRNPGNNEIQEFQFMERIDRPTVESILEAAIDAEQSQTGALDSSKFAYTEFLTELSDKYFGGNNDALMKTLERSFRDFVRNAKEAVPNIADLEMDNIFLVGYDETDQQLEFMLIDPIEEQVYIRPIQSQKANLINYKIEFGKPEKINFPNKMR</sequence>
<protein>
    <submittedName>
        <fullName evidence="2">Uncharacterized protein</fullName>
    </submittedName>
</protein>
<dbReference type="Proteomes" id="UP000177698">
    <property type="component" value="Unassembled WGS sequence"/>
</dbReference>
<dbReference type="STRING" id="1802056.A2954_05990"/>
<reference evidence="2 3" key="1">
    <citation type="journal article" date="2016" name="Nat. Commun.">
        <title>Thousands of microbial genomes shed light on interconnected biogeochemical processes in an aquifer system.</title>
        <authorList>
            <person name="Anantharaman K."/>
            <person name="Brown C.T."/>
            <person name="Hug L.A."/>
            <person name="Sharon I."/>
            <person name="Castelle C.J."/>
            <person name="Probst A.J."/>
            <person name="Thomas B.C."/>
            <person name="Singh A."/>
            <person name="Wilkins M.J."/>
            <person name="Karaoz U."/>
            <person name="Brodie E.L."/>
            <person name="Williams K.H."/>
            <person name="Hubbard S.S."/>
            <person name="Banfield J.F."/>
        </authorList>
    </citation>
    <scope>NUCLEOTIDE SEQUENCE [LARGE SCALE GENOMIC DNA]</scope>
</reference>
<feature type="compositionally biased region" description="Polar residues" evidence="1">
    <location>
        <begin position="17"/>
        <end position="26"/>
    </location>
</feature>
<comment type="caution">
    <text evidence="2">The sequence shown here is derived from an EMBL/GenBank/DDBJ whole genome shotgun (WGS) entry which is preliminary data.</text>
</comment>
<evidence type="ECO:0000313" key="2">
    <source>
        <dbReference type="EMBL" id="OGK41057.1"/>
    </source>
</evidence>
<dbReference type="AlphaFoldDB" id="A0A1F7ICH3"/>
<evidence type="ECO:0000256" key="1">
    <source>
        <dbReference type="SAM" id="MobiDB-lite"/>
    </source>
</evidence>
<gene>
    <name evidence="2" type="ORF">A2954_05990</name>
</gene>
<name>A0A1F7ICH3_9BACT</name>
<feature type="region of interest" description="Disordered" evidence="1">
    <location>
        <begin position="1"/>
        <end position="27"/>
    </location>
</feature>
<organism evidence="2 3">
    <name type="scientific">Candidatus Roizmanbacteria bacterium RIFCSPLOWO2_01_FULL_37_12</name>
    <dbReference type="NCBI Taxonomy" id="1802056"/>
    <lineage>
        <taxon>Bacteria</taxon>
        <taxon>Candidatus Roizmaniibacteriota</taxon>
    </lineage>
</organism>
<dbReference type="EMBL" id="MGAG01000015">
    <property type="protein sequence ID" value="OGK41057.1"/>
    <property type="molecule type" value="Genomic_DNA"/>
</dbReference>
<evidence type="ECO:0000313" key="3">
    <source>
        <dbReference type="Proteomes" id="UP000177698"/>
    </source>
</evidence>
<proteinExistence type="predicted"/>